<dbReference type="EMBL" id="BAAFST010000008">
    <property type="protein sequence ID" value="GAB1293422.1"/>
    <property type="molecule type" value="Genomic_DNA"/>
</dbReference>
<proteinExistence type="predicted"/>
<keyword evidence="1" id="KW-0812">Transmembrane</keyword>
<keyword evidence="2" id="KW-1185">Reference proteome</keyword>
<keyword evidence="1" id="KW-0472">Membrane</keyword>
<sequence length="106" mass="11893">MSDIPSGSSKLPSPVGLYQGFTQSHHRAQKNSRSFLLEDKIAHMTSQNKQQKLLDSGQHILINIPEEQMEITDHSFHYLVETVNSQALFSSELSEDSVIDMLGSLH</sequence>
<gene>
    <name evidence="1" type="ORF">APTSU1_000865400</name>
</gene>
<dbReference type="Proteomes" id="UP001623349">
    <property type="component" value="Unassembled WGS sequence"/>
</dbReference>
<reference evidence="1 2" key="1">
    <citation type="submission" date="2024-08" db="EMBL/GenBank/DDBJ databases">
        <title>The draft genome of Apodemus speciosus.</title>
        <authorList>
            <person name="Nabeshima K."/>
            <person name="Suzuki S."/>
            <person name="Onuma M."/>
        </authorList>
    </citation>
    <scope>NUCLEOTIDE SEQUENCE [LARGE SCALE GENOMIC DNA]</scope>
    <source>
        <strain evidence="1">IB14-021</strain>
    </source>
</reference>
<comment type="caution">
    <text evidence="1">The sequence shown here is derived from an EMBL/GenBank/DDBJ whole genome shotgun (WGS) entry which is preliminary data.</text>
</comment>
<accession>A0ABQ0F2L5</accession>
<evidence type="ECO:0000313" key="1">
    <source>
        <dbReference type="EMBL" id="GAB1293422.1"/>
    </source>
</evidence>
<organism evidence="1 2">
    <name type="scientific">Apodemus speciosus</name>
    <name type="common">Large Japanese field mouse</name>
    <dbReference type="NCBI Taxonomy" id="105296"/>
    <lineage>
        <taxon>Eukaryota</taxon>
        <taxon>Metazoa</taxon>
        <taxon>Chordata</taxon>
        <taxon>Craniata</taxon>
        <taxon>Vertebrata</taxon>
        <taxon>Euteleostomi</taxon>
        <taxon>Mammalia</taxon>
        <taxon>Eutheria</taxon>
        <taxon>Euarchontoglires</taxon>
        <taxon>Glires</taxon>
        <taxon>Rodentia</taxon>
        <taxon>Myomorpha</taxon>
        <taxon>Muroidea</taxon>
        <taxon>Muridae</taxon>
        <taxon>Murinae</taxon>
        <taxon>Apodemus</taxon>
    </lineage>
</organism>
<protein>
    <submittedName>
        <fullName evidence="1">Transmembrane protein 184C</fullName>
    </submittedName>
</protein>
<evidence type="ECO:0000313" key="2">
    <source>
        <dbReference type="Proteomes" id="UP001623349"/>
    </source>
</evidence>
<name>A0ABQ0F2L5_APOSI</name>